<reference evidence="2" key="1">
    <citation type="journal article" date="2023" name="Mol. Phylogenet. Evol.">
        <title>Genome-scale phylogeny and comparative genomics of the fungal order Sordariales.</title>
        <authorList>
            <person name="Hensen N."/>
            <person name="Bonometti L."/>
            <person name="Westerberg I."/>
            <person name="Brannstrom I.O."/>
            <person name="Guillou S."/>
            <person name="Cros-Aarteil S."/>
            <person name="Calhoun S."/>
            <person name="Haridas S."/>
            <person name="Kuo A."/>
            <person name="Mondo S."/>
            <person name="Pangilinan J."/>
            <person name="Riley R."/>
            <person name="LaButti K."/>
            <person name="Andreopoulos B."/>
            <person name="Lipzen A."/>
            <person name="Chen C."/>
            <person name="Yan M."/>
            <person name="Daum C."/>
            <person name="Ng V."/>
            <person name="Clum A."/>
            <person name="Steindorff A."/>
            <person name="Ohm R.A."/>
            <person name="Martin F."/>
            <person name="Silar P."/>
            <person name="Natvig D.O."/>
            <person name="Lalanne C."/>
            <person name="Gautier V."/>
            <person name="Ament-Velasquez S.L."/>
            <person name="Kruys A."/>
            <person name="Hutchinson M.I."/>
            <person name="Powell A.J."/>
            <person name="Barry K."/>
            <person name="Miller A.N."/>
            <person name="Grigoriev I.V."/>
            <person name="Debuchy R."/>
            <person name="Gladieux P."/>
            <person name="Hiltunen Thoren M."/>
            <person name="Johannesson H."/>
        </authorList>
    </citation>
    <scope>NUCLEOTIDE SEQUENCE [LARGE SCALE GENOMIC DNA]</scope>
    <source>
        <strain evidence="2">CBS 340.73</strain>
    </source>
</reference>
<name>A0AAN6N776_9PEZI</name>
<gene>
    <name evidence="1" type="ORF">QBC46DRAFT_354122</name>
</gene>
<dbReference type="SUPFAM" id="SSF54909">
    <property type="entry name" value="Dimeric alpha+beta barrel"/>
    <property type="match status" value="1"/>
</dbReference>
<accession>A0AAN6N776</accession>
<evidence type="ECO:0000313" key="1">
    <source>
        <dbReference type="EMBL" id="KAK3940404.1"/>
    </source>
</evidence>
<dbReference type="Gene3D" id="3.30.70.100">
    <property type="match status" value="1"/>
</dbReference>
<protein>
    <submittedName>
        <fullName evidence="1">Uncharacterized protein</fullName>
    </submittedName>
</protein>
<proteinExistence type="predicted"/>
<sequence length="127" mass="14698">MDWGSDAHDVNVTQKCVRSFNSPNWQQRKSWLTKLSSLPFAGKDNTTANKECEFFEVYTSPSEPGVLSWVEDWNASVEWLLEEHKKDYFKKYITATEPMFLKPRETKLLQRAGLHLLVSRVASTNKA</sequence>
<dbReference type="EMBL" id="MU853796">
    <property type="protein sequence ID" value="KAK3940404.1"/>
    <property type="molecule type" value="Genomic_DNA"/>
</dbReference>
<organism evidence="1 2">
    <name type="scientific">Diplogelasinospora grovesii</name>
    <dbReference type="NCBI Taxonomy" id="303347"/>
    <lineage>
        <taxon>Eukaryota</taxon>
        <taxon>Fungi</taxon>
        <taxon>Dikarya</taxon>
        <taxon>Ascomycota</taxon>
        <taxon>Pezizomycotina</taxon>
        <taxon>Sordariomycetes</taxon>
        <taxon>Sordariomycetidae</taxon>
        <taxon>Sordariales</taxon>
        <taxon>Diplogelasinosporaceae</taxon>
        <taxon>Diplogelasinospora</taxon>
    </lineage>
</organism>
<comment type="caution">
    <text evidence="1">The sequence shown here is derived from an EMBL/GenBank/DDBJ whole genome shotgun (WGS) entry which is preliminary data.</text>
</comment>
<evidence type="ECO:0000313" key="2">
    <source>
        <dbReference type="Proteomes" id="UP001303473"/>
    </source>
</evidence>
<keyword evidence="2" id="KW-1185">Reference proteome</keyword>
<dbReference type="Proteomes" id="UP001303473">
    <property type="component" value="Unassembled WGS sequence"/>
</dbReference>
<dbReference type="InterPro" id="IPR011008">
    <property type="entry name" value="Dimeric_a/b-barrel"/>
</dbReference>
<dbReference type="AlphaFoldDB" id="A0AAN6N776"/>